<evidence type="ECO:0000313" key="2">
    <source>
        <dbReference type="EMBL" id="KXN67911.1"/>
    </source>
</evidence>
<proteinExistence type="predicted"/>
<accession>A0A137NZ40</accession>
<reference evidence="2 3" key="1">
    <citation type="journal article" date="2015" name="Genome Biol. Evol.">
        <title>Phylogenomic analyses indicate that early fungi evolved digesting cell walls of algal ancestors of land plants.</title>
        <authorList>
            <person name="Chang Y."/>
            <person name="Wang S."/>
            <person name="Sekimoto S."/>
            <person name="Aerts A.L."/>
            <person name="Choi C."/>
            <person name="Clum A."/>
            <person name="LaButti K.M."/>
            <person name="Lindquist E.A."/>
            <person name="Yee Ngan C."/>
            <person name="Ohm R.A."/>
            <person name="Salamov A.A."/>
            <person name="Grigoriev I.V."/>
            <person name="Spatafora J.W."/>
            <person name="Berbee M.L."/>
        </authorList>
    </citation>
    <scope>NUCLEOTIDE SEQUENCE [LARGE SCALE GENOMIC DNA]</scope>
    <source>
        <strain evidence="2 3">NRRL 28638</strain>
    </source>
</reference>
<keyword evidence="3" id="KW-1185">Reference proteome</keyword>
<sequence length="70" mass="7788">MKDYVAPLLSAPAIKSNIVSTPFFPRKQPAYPVTIPFRKPIAPPNFPTKYTQPATQKSKNAVKVKASKFQ</sequence>
<dbReference type="EMBL" id="KQ964606">
    <property type="protein sequence ID" value="KXN67911.1"/>
    <property type="molecule type" value="Genomic_DNA"/>
</dbReference>
<evidence type="ECO:0000313" key="3">
    <source>
        <dbReference type="Proteomes" id="UP000070444"/>
    </source>
</evidence>
<name>A0A137NZ40_CONC2</name>
<gene>
    <name evidence="2" type="ORF">CONCODRAFT_9945</name>
</gene>
<feature type="compositionally biased region" description="Basic residues" evidence="1">
    <location>
        <begin position="60"/>
        <end position="70"/>
    </location>
</feature>
<feature type="region of interest" description="Disordered" evidence="1">
    <location>
        <begin position="46"/>
        <end position="70"/>
    </location>
</feature>
<dbReference type="Proteomes" id="UP000070444">
    <property type="component" value="Unassembled WGS sequence"/>
</dbReference>
<dbReference type="AlphaFoldDB" id="A0A137NZ40"/>
<protein>
    <submittedName>
        <fullName evidence="2">Uncharacterized protein</fullName>
    </submittedName>
</protein>
<organism evidence="2 3">
    <name type="scientific">Conidiobolus coronatus (strain ATCC 28846 / CBS 209.66 / NRRL 28638)</name>
    <name type="common">Delacroixia coronata</name>
    <dbReference type="NCBI Taxonomy" id="796925"/>
    <lineage>
        <taxon>Eukaryota</taxon>
        <taxon>Fungi</taxon>
        <taxon>Fungi incertae sedis</taxon>
        <taxon>Zoopagomycota</taxon>
        <taxon>Entomophthoromycotina</taxon>
        <taxon>Entomophthoromycetes</taxon>
        <taxon>Entomophthorales</taxon>
        <taxon>Ancylistaceae</taxon>
        <taxon>Conidiobolus</taxon>
    </lineage>
</organism>
<evidence type="ECO:0000256" key="1">
    <source>
        <dbReference type="SAM" id="MobiDB-lite"/>
    </source>
</evidence>